<evidence type="ECO:0000256" key="2">
    <source>
        <dbReference type="SAM" id="SignalP"/>
    </source>
</evidence>
<accession>A0A3M6Q8S6</accession>
<dbReference type="Pfam" id="PF01497">
    <property type="entry name" value="Peripla_BP_2"/>
    <property type="match status" value="1"/>
</dbReference>
<protein>
    <submittedName>
        <fullName evidence="4">ABC transporter substrate-binding protein</fullName>
    </submittedName>
</protein>
<gene>
    <name evidence="4" type="ORF">EBQ26_05320</name>
</gene>
<evidence type="ECO:0000313" key="4">
    <source>
        <dbReference type="EMBL" id="RMW99204.1"/>
    </source>
</evidence>
<dbReference type="PANTHER" id="PTHR30535:SF7">
    <property type="entry name" value="IRON(III) DICITRATE-BINDING PROTEIN"/>
    <property type="match status" value="1"/>
</dbReference>
<proteinExistence type="predicted"/>
<feature type="domain" description="Fe/B12 periplasmic-binding" evidence="3">
    <location>
        <begin position="48"/>
        <end position="322"/>
    </location>
</feature>
<feature type="region of interest" description="Disordered" evidence="1">
    <location>
        <begin position="325"/>
        <end position="344"/>
    </location>
</feature>
<keyword evidence="2" id="KW-0732">Signal</keyword>
<reference evidence="4 5" key="1">
    <citation type="submission" date="2018-10" db="EMBL/GenBank/DDBJ databases">
        <title>Comamonadaceae CDC group NO-1 genome sequencing and assembly.</title>
        <authorList>
            <person name="Bernier A.-M."/>
            <person name="Bernard K."/>
        </authorList>
    </citation>
    <scope>NUCLEOTIDE SEQUENCE [LARGE SCALE GENOMIC DNA]</scope>
    <source>
        <strain evidence="4 5">NML970147</strain>
    </source>
</reference>
<evidence type="ECO:0000313" key="5">
    <source>
        <dbReference type="Proteomes" id="UP000267521"/>
    </source>
</evidence>
<dbReference type="InterPro" id="IPR050902">
    <property type="entry name" value="ABC_Transporter_SBP"/>
</dbReference>
<dbReference type="InterPro" id="IPR002491">
    <property type="entry name" value="ABC_transptr_periplasmic_BD"/>
</dbReference>
<dbReference type="CDD" id="cd01148">
    <property type="entry name" value="TroA_a"/>
    <property type="match status" value="1"/>
</dbReference>
<dbReference type="Proteomes" id="UP000267521">
    <property type="component" value="Unassembled WGS sequence"/>
</dbReference>
<dbReference type="SUPFAM" id="SSF53807">
    <property type="entry name" value="Helical backbone' metal receptor"/>
    <property type="match status" value="1"/>
</dbReference>
<dbReference type="EMBL" id="RDQM01000005">
    <property type="protein sequence ID" value="RMW99204.1"/>
    <property type="molecule type" value="Genomic_DNA"/>
</dbReference>
<feature type="signal peptide" evidence="2">
    <location>
        <begin position="1"/>
        <end position="26"/>
    </location>
</feature>
<evidence type="ECO:0000256" key="1">
    <source>
        <dbReference type="SAM" id="MobiDB-lite"/>
    </source>
</evidence>
<dbReference type="PANTHER" id="PTHR30535">
    <property type="entry name" value="VITAMIN B12-BINDING PROTEIN"/>
    <property type="match status" value="1"/>
</dbReference>
<comment type="caution">
    <text evidence="4">The sequence shown here is derived from an EMBL/GenBank/DDBJ whole genome shotgun (WGS) entry which is preliminary data.</text>
</comment>
<evidence type="ECO:0000259" key="3">
    <source>
        <dbReference type="PROSITE" id="PS50983"/>
    </source>
</evidence>
<organism evidence="4 5">
    <name type="scientific">Allofranklinella schreckenbergeri</name>
    <dbReference type="NCBI Taxonomy" id="1076744"/>
    <lineage>
        <taxon>Bacteria</taxon>
        <taxon>Pseudomonadati</taxon>
        <taxon>Pseudomonadota</taxon>
        <taxon>Betaproteobacteria</taxon>
        <taxon>Burkholderiales</taxon>
        <taxon>Comamonadaceae</taxon>
        <taxon>Allofranklinella</taxon>
    </lineage>
</organism>
<dbReference type="AlphaFoldDB" id="A0A3M6Q8S6"/>
<dbReference type="PROSITE" id="PS50983">
    <property type="entry name" value="FE_B12_PBP"/>
    <property type="match status" value="1"/>
</dbReference>
<feature type="chain" id="PRO_5018205557" evidence="2">
    <location>
        <begin position="27"/>
        <end position="344"/>
    </location>
</feature>
<sequence length="344" mass="36668">MMTLPLSLRRLALLLAACATLPAAQAQPFPLTVPSCGQTLRFEAPPQRAVFHDMNMTDMALALGLQKHMAGVTGVTGWYQVRPAMRKALAGIPELAPRQPALENLLAARADFFFAGWNYGMHPGGPVTPDTLARHGIPTLVLTESCIRIDPTRPAASMELLYGDFIKLGAIFGKRALAEQMVQGWKERLARLPAPPAGPPARVFLYDSGEASPFTAGLHAMPQALIAAAGGRNVMDDLPTSWGTTSWEVVAGRDPQLILLLGSRSDPQAQRLIATLRAHPLMRRLPAVQQARFLVLRYEEITPGPANIDAIEKIAAALHALPGAGAPASPGATAPASPKPAHAR</sequence>
<dbReference type="RefSeq" id="WP_122237981.1">
    <property type="nucleotide sequence ID" value="NZ_RDQM01000005.1"/>
</dbReference>
<name>A0A3M6Q8S6_9BURK</name>
<dbReference type="Gene3D" id="3.40.50.1980">
    <property type="entry name" value="Nitrogenase molybdenum iron protein domain"/>
    <property type="match status" value="2"/>
</dbReference>